<reference evidence="2 3" key="1">
    <citation type="submission" date="2012-06" db="EMBL/GenBank/DDBJ databases">
        <title>The complete chromosome of genome of Turneriella parva DSM 21527.</title>
        <authorList>
            <consortium name="US DOE Joint Genome Institute (JGI-PGF)"/>
            <person name="Lucas S."/>
            <person name="Han J."/>
            <person name="Lapidus A."/>
            <person name="Bruce D."/>
            <person name="Goodwin L."/>
            <person name="Pitluck S."/>
            <person name="Peters L."/>
            <person name="Kyrpides N."/>
            <person name="Mavromatis K."/>
            <person name="Ivanova N."/>
            <person name="Mikhailova N."/>
            <person name="Chertkov O."/>
            <person name="Detter J.C."/>
            <person name="Tapia R."/>
            <person name="Han C."/>
            <person name="Land M."/>
            <person name="Hauser L."/>
            <person name="Markowitz V."/>
            <person name="Cheng J.-F."/>
            <person name="Hugenholtz P."/>
            <person name="Woyke T."/>
            <person name="Wu D."/>
            <person name="Gronow S."/>
            <person name="Wellnitz S."/>
            <person name="Brambilla E."/>
            <person name="Klenk H.-P."/>
            <person name="Eisen J.A."/>
        </authorList>
    </citation>
    <scope>NUCLEOTIDE SEQUENCE [LARGE SCALE GENOMIC DNA]</scope>
    <source>
        <strain evidence="3">ATCC BAA-1111 / DSM 21527 / NCTC 11395 / H</strain>
    </source>
</reference>
<evidence type="ECO:0000313" key="3">
    <source>
        <dbReference type="Proteomes" id="UP000006048"/>
    </source>
</evidence>
<feature type="region of interest" description="Disordered" evidence="1">
    <location>
        <begin position="68"/>
        <end position="87"/>
    </location>
</feature>
<proteinExistence type="predicted"/>
<dbReference type="KEGG" id="tpx:Turpa_1484"/>
<dbReference type="EMBL" id="CP002959">
    <property type="protein sequence ID" value="AFM12132.1"/>
    <property type="molecule type" value="Genomic_DNA"/>
</dbReference>
<evidence type="ECO:0000313" key="2">
    <source>
        <dbReference type="EMBL" id="AFM12132.1"/>
    </source>
</evidence>
<dbReference type="STRING" id="869212.Turpa_1484"/>
<name>I4B4C5_TURPD</name>
<keyword evidence="3" id="KW-1185">Reference proteome</keyword>
<protein>
    <submittedName>
        <fullName evidence="2">Uncharacterized protein</fullName>
    </submittedName>
</protein>
<organism evidence="2 3">
    <name type="scientific">Turneriella parva (strain ATCC BAA-1111 / DSM 21527 / NCTC 11395 / H)</name>
    <name type="common">Leptospira parva</name>
    <dbReference type="NCBI Taxonomy" id="869212"/>
    <lineage>
        <taxon>Bacteria</taxon>
        <taxon>Pseudomonadati</taxon>
        <taxon>Spirochaetota</taxon>
        <taxon>Spirochaetia</taxon>
        <taxon>Leptospirales</taxon>
        <taxon>Leptospiraceae</taxon>
        <taxon>Turneriella</taxon>
    </lineage>
</organism>
<evidence type="ECO:0000256" key="1">
    <source>
        <dbReference type="SAM" id="MobiDB-lite"/>
    </source>
</evidence>
<accession>I4B4C5</accession>
<dbReference type="RefSeq" id="WP_014802646.1">
    <property type="nucleotide sequence ID" value="NC_018020.1"/>
</dbReference>
<dbReference type="OrthoDB" id="344634at2"/>
<sequence>MRHNYIRINTLADIDTSRITLRSIENRYVDAQGRRFATRFNLRTRRIEIVPIALGKEEALMTRRLLAASGNGDERQDSGNGAQRRVHPMPMKLPAWVTELNIEPDMSVSEMHGFLVNAEREIQRNGERYRGLIQSLKMSSVLEEMKDGNQHDAVLGLTNAYERDIQAHASRVQAMVVEFLRFPKPLASYLGQVDRNCKKYVEKLDIDKQKRYCMAYLLASEMFSVFKGCKELMEMIEKFTVDAKPERLNYDRKGAFESAMQTMKYLKESLDDEIAKFLGVLSAADVI</sequence>
<dbReference type="AlphaFoldDB" id="I4B4C5"/>
<dbReference type="HOGENOM" id="CLU_969567_0_0_12"/>
<gene>
    <name evidence="2" type="ordered locus">Turpa_1484</name>
</gene>
<dbReference type="Proteomes" id="UP000006048">
    <property type="component" value="Chromosome"/>
</dbReference>